<dbReference type="InterPro" id="IPR029001">
    <property type="entry name" value="ITPase-like_fam"/>
</dbReference>
<comment type="catalytic activity">
    <reaction evidence="3">
        <text>a 2'-deoxyribonucleoside 5'-triphosphate + H2O = a 2'-deoxyribonucleoside 5'-phosphate + diphosphate + H(+)</text>
        <dbReference type="Rhea" id="RHEA:44644"/>
        <dbReference type="ChEBI" id="CHEBI:15377"/>
        <dbReference type="ChEBI" id="CHEBI:15378"/>
        <dbReference type="ChEBI" id="CHEBI:33019"/>
        <dbReference type="ChEBI" id="CHEBI:61560"/>
        <dbReference type="ChEBI" id="CHEBI:65317"/>
        <dbReference type="EC" id="3.6.1.9"/>
    </reaction>
</comment>
<comment type="cofactor">
    <cofactor evidence="1 3">
        <name>a divalent metal cation</name>
        <dbReference type="ChEBI" id="CHEBI:60240"/>
    </cofactor>
</comment>
<evidence type="ECO:0000256" key="2">
    <source>
        <dbReference type="ARBA" id="ARBA00022801"/>
    </source>
</evidence>
<evidence type="ECO:0000256" key="3">
    <source>
        <dbReference type="HAMAP-Rule" id="MF_00528"/>
    </source>
</evidence>
<dbReference type="CDD" id="cd00555">
    <property type="entry name" value="Maf"/>
    <property type="match status" value="1"/>
</dbReference>
<keyword evidence="2 3" id="KW-0378">Hydrolase</keyword>
<dbReference type="NCBIfam" id="TIGR00172">
    <property type="entry name" value="maf"/>
    <property type="match status" value="1"/>
</dbReference>
<keyword evidence="3" id="KW-0963">Cytoplasm</keyword>
<reference evidence="4 5" key="1">
    <citation type="submission" date="2024-03" db="EMBL/GenBank/DDBJ databases">
        <title>Natural products discovery in diverse microorganisms through a two-stage MS feature dereplication strategy.</title>
        <authorList>
            <person name="Zhang R."/>
        </authorList>
    </citation>
    <scope>NUCLEOTIDE SEQUENCE [LARGE SCALE GENOMIC DNA]</scope>
    <source>
        <strain evidence="4 5">18930</strain>
    </source>
</reference>
<evidence type="ECO:0000313" key="4">
    <source>
        <dbReference type="EMBL" id="WXG71312.1"/>
    </source>
</evidence>
<comment type="caution">
    <text evidence="3">Lacks conserved residue(s) required for the propagation of feature annotation.</text>
</comment>
<proteinExistence type="inferred from homology"/>
<comment type="function">
    <text evidence="3">Nucleoside triphosphate pyrophosphatase. May have a dual role in cell division arrest and in preventing the incorporation of modified nucleotides into cellular nucleic acids.</text>
</comment>
<protein>
    <recommendedName>
        <fullName evidence="3">Nucleoside triphosphate pyrophosphatase</fullName>
        <ecNumber evidence="3">3.6.1.9</ecNumber>
    </recommendedName>
    <alternativeName>
        <fullName evidence="3">Nucleotide pyrophosphatase</fullName>
        <shortName evidence="3">Nucleotide PPase</shortName>
    </alternativeName>
</protein>
<dbReference type="GO" id="GO:0016787">
    <property type="term" value="F:hydrolase activity"/>
    <property type="evidence" value="ECO:0007669"/>
    <property type="project" value="UniProtKB-KW"/>
</dbReference>
<accession>A0ABZ2PQ64</accession>
<dbReference type="PIRSF" id="PIRSF006305">
    <property type="entry name" value="Maf"/>
    <property type="match status" value="1"/>
</dbReference>
<dbReference type="Pfam" id="PF02545">
    <property type="entry name" value="Maf"/>
    <property type="match status" value="1"/>
</dbReference>
<keyword evidence="3" id="KW-0546">Nucleotide metabolism</keyword>
<dbReference type="PANTHER" id="PTHR43213:SF5">
    <property type="entry name" value="BIFUNCTIONAL DTTP_UTP PYROPHOSPHATASE_METHYLTRANSFERASE PROTEIN-RELATED"/>
    <property type="match status" value="1"/>
</dbReference>
<dbReference type="RefSeq" id="WP_338893043.1">
    <property type="nucleotide sequence ID" value="NZ_CP147846.1"/>
</dbReference>
<dbReference type="SUPFAM" id="SSF52972">
    <property type="entry name" value="ITPase-like"/>
    <property type="match status" value="1"/>
</dbReference>
<comment type="catalytic activity">
    <reaction evidence="3">
        <text>a ribonucleoside 5'-triphosphate + H2O = a ribonucleoside 5'-phosphate + diphosphate + H(+)</text>
        <dbReference type="Rhea" id="RHEA:23996"/>
        <dbReference type="ChEBI" id="CHEBI:15377"/>
        <dbReference type="ChEBI" id="CHEBI:15378"/>
        <dbReference type="ChEBI" id="CHEBI:33019"/>
        <dbReference type="ChEBI" id="CHEBI:58043"/>
        <dbReference type="ChEBI" id="CHEBI:61557"/>
        <dbReference type="EC" id="3.6.1.9"/>
    </reaction>
</comment>
<dbReference type="EMBL" id="CP147846">
    <property type="protein sequence ID" value="WXG71312.1"/>
    <property type="molecule type" value="Genomic_DNA"/>
</dbReference>
<dbReference type="Gene3D" id="3.90.950.10">
    <property type="match status" value="1"/>
</dbReference>
<keyword evidence="5" id="KW-1185">Reference proteome</keyword>
<name>A0ABZ2PQ64_9NOCA</name>
<dbReference type="HAMAP" id="MF_00528">
    <property type="entry name" value="Maf"/>
    <property type="match status" value="1"/>
</dbReference>
<comment type="similarity">
    <text evidence="3">Belongs to the Maf family.</text>
</comment>
<dbReference type="InterPro" id="IPR003697">
    <property type="entry name" value="Maf-like"/>
</dbReference>
<evidence type="ECO:0000313" key="5">
    <source>
        <dbReference type="Proteomes" id="UP001432000"/>
    </source>
</evidence>
<gene>
    <name evidence="4" type="ORF">WDS16_13000</name>
</gene>
<comment type="subcellular location">
    <subcellularLocation>
        <location evidence="3">Cytoplasm</location>
    </subcellularLocation>
</comment>
<evidence type="ECO:0000256" key="1">
    <source>
        <dbReference type="ARBA" id="ARBA00001968"/>
    </source>
</evidence>
<organism evidence="4 5">
    <name type="scientific">Rhodococcus sovatensis</name>
    <dbReference type="NCBI Taxonomy" id="1805840"/>
    <lineage>
        <taxon>Bacteria</taxon>
        <taxon>Bacillati</taxon>
        <taxon>Actinomycetota</taxon>
        <taxon>Actinomycetes</taxon>
        <taxon>Mycobacteriales</taxon>
        <taxon>Nocardiaceae</taxon>
        <taxon>Rhodococcus</taxon>
    </lineage>
</organism>
<dbReference type="PANTHER" id="PTHR43213">
    <property type="entry name" value="BIFUNCTIONAL DTTP/UTP PYROPHOSPHATASE/METHYLTRANSFERASE PROTEIN-RELATED"/>
    <property type="match status" value="1"/>
</dbReference>
<dbReference type="Proteomes" id="UP001432000">
    <property type="component" value="Chromosome"/>
</dbReference>
<feature type="active site" description="Proton acceptor" evidence="3">
    <location>
        <position position="74"/>
    </location>
</feature>
<sequence length="206" mass="21186">MPLFVLASASPARLGVLRAAGVEPAVRVSGVDEDALTAALGASPSPEDVVRSLARAKAEAVAHEFDDAVVVGCDSMLSIGGELQGKPHSVDVARRRWASMAGRSGDLLTGHAVLRVSGGRTVATAAECSTTTVHFAEPSQPDIEAYLASGEPLEVAGAFTLDGLGGWFVDRIEGDPSSVIGIGLPLVRRLLADVGISMSDVWSADQ</sequence>
<dbReference type="EC" id="3.6.1.9" evidence="3"/>